<dbReference type="Proteomes" id="UP000606921">
    <property type="component" value="Unassembled WGS sequence"/>
</dbReference>
<gene>
    <name evidence="1" type="ORF">REJC140_02403</name>
</gene>
<keyword evidence="2" id="KW-1185">Reference proteome</keyword>
<reference evidence="1 2" key="1">
    <citation type="submission" date="2020-11" db="EMBL/GenBank/DDBJ databases">
        <authorList>
            <person name="Lassalle F."/>
        </authorList>
    </citation>
    <scope>NUCLEOTIDE SEQUENCE [LARGE SCALE GENOMIC DNA]</scope>
    <source>
        <strain evidence="1 2">JC140</strain>
    </source>
</reference>
<dbReference type="EMBL" id="CABFWF030000002">
    <property type="protein sequence ID" value="CAD7026593.1"/>
    <property type="molecule type" value="Genomic_DNA"/>
</dbReference>
<accession>A0ABM8PFC7</accession>
<evidence type="ECO:0000313" key="2">
    <source>
        <dbReference type="Proteomes" id="UP000606921"/>
    </source>
</evidence>
<dbReference type="InterPro" id="IPR021791">
    <property type="entry name" value="Phage_TAC_11"/>
</dbReference>
<sequence>MITHTAFFGDGEKTFAFTHELLLELERKTGHGIFALFTRVQTRQASFADMAETIRIGLIGGGATPAEAAALINTYAVARPLGESLAVALGILSTLFFGPDEPEADPQSDLRQAAASGDLSAAVNEALNRVAA</sequence>
<proteinExistence type="predicted"/>
<dbReference type="RefSeq" id="WP_142591559.1">
    <property type="nucleotide sequence ID" value="NZ_CABFWF030000002.1"/>
</dbReference>
<name>A0ABM8PFC7_9HYPH</name>
<protein>
    <submittedName>
        <fullName evidence="1">Gene transfer agent family protein</fullName>
    </submittedName>
</protein>
<dbReference type="Pfam" id="PF11836">
    <property type="entry name" value="Phage_TAC_11"/>
    <property type="match status" value="1"/>
</dbReference>
<evidence type="ECO:0000313" key="1">
    <source>
        <dbReference type="EMBL" id="CAD7026593.1"/>
    </source>
</evidence>
<comment type="caution">
    <text evidence="1">The sequence shown here is derived from an EMBL/GenBank/DDBJ whole genome shotgun (WGS) entry which is preliminary data.</text>
</comment>
<organism evidence="1 2">
    <name type="scientific">Pseudorhizobium endolithicum</name>
    <dbReference type="NCBI Taxonomy" id="1191678"/>
    <lineage>
        <taxon>Bacteria</taxon>
        <taxon>Pseudomonadati</taxon>
        <taxon>Pseudomonadota</taxon>
        <taxon>Alphaproteobacteria</taxon>
        <taxon>Hyphomicrobiales</taxon>
        <taxon>Rhizobiaceae</taxon>
        <taxon>Rhizobium/Agrobacterium group</taxon>
        <taxon>Pseudorhizobium</taxon>
    </lineage>
</organism>